<protein>
    <submittedName>
        <fullName evidence="2">Uncharacterized protein</fullName>
    </submittedName>
</protein>
<gene>
    <name evidence="2" type="ORF">Cspa_c56980</name>
</gene>
<evidence type="ECO:0000256" key="1">
    <source>
        <dbReference type="SAM" id="Phobius"/>
    </source>
</evidence>
<organism evidence="2 3">
    <name type="scientific">Clostridium saccharoperbutylacetonicum N1-4(HMT)</name>
    <dbReference type="NCBI Taxonomy" id="931276"/>
    <lineage>
        <taxon>Bacteria</taxon>
        <taxon>Bacillati</taxon>
        <taxon>Bacillota</taxon>
        <taxon>Clostridia</taxon>
        <taxon>Eubacteriales</taxon>
        <taxon>Clostridiaceae</taxon>
        <taxon>Clostridium</taxon>
    </lineage>
</organism>
<evidence type="ECO:0000313" key="3">
    <source>
        <dbReference type="Proteomes" id="UP000011728"/>
    </source>
</evidence>
<keyword evidence="1" id="KW-1133">Transmembrane helix</keyword>
<sequence>MKNPFFFKLTLLIQILLTIVIPAEATSSSLIINYKYGLPFRYLNIYSKENVDSQLINILFKGNNGINIDILYLIINIVLTYLFLYLINFIIQKLNFKSTK</sequence>
<feature type="transmembrane region" description="Helical" evidence="1">
    <location>
        <begin position="70"/>
        <end position="91"/>
    </location>
</feature>
<keyword evidence="3" id="KW-1185">Reference proteome</keyword>
<keyword evidence="1" id="KW-0812">Transmembrane</keyword>
<accession>M1MTH8</accession>
<evidence type="ECO:0000313" key="2">
    <source>
        <dbReference type="EMBL" id="AGF59423.1"/>
    </source>
</evidence>
<dbReference type="AlphaFoldDB" id="M1MTH8"/>
<dbReference type="EMBL" id="CP004121">
    <property type="protein sequence ID" value="AGF59423.1"/>
    <property type="molecule type" value="Genomic_DNA"/>
</dbReference>
<reference evidence="2 3" key="1">
    <citation type="submission" date="2013-02" db="EMBL/GenBank/DDBJ databases">
        <title>Genome sequence of Clostridium saccharoperbutylacetonicum N1-4(HMT).</title>
        <authorList>
            <person name="Poehlein A."/>
            <person name="Daniel R."/>
        </authorList>
    </citation>
    <scope>NUCLEOTIDE SEQUENCE [LARGE SCALE GENOMIC DNA]</scope>
    <source>
        <strain evidence="3">N1-4(HMT)</strain>
    </source>
</reference>
<dbReference type="Proteomes" id="UP000011728">
    <property type="component" value="Chromosome"/>
</dbReference>
<keyword evidence="1" id="KW-0472">Membrane</keyword>
<dbReference type="HOGENOM" id="CLU_178409_0_0_9"/>
<proteinExistence type="predicted"/>
<name>M1MTH8_9CLOT</name>
<dbReference type="KEGG" id="csr:Cspa_c56980"/>